<keyword evidence="2" id="KW-1185">Reference proteome</keyword>
<proteinExistence type="predicted"/>
<protein>
    <submittedName>
        <fullName evidence="1">Uncharacterized protein</fullName>
    </submittedName>
</protein>
<gene>
    <name evidence="1" type="ORF">MRB53_003882</name>
</gene>
<evidence type="ECO:0000313" key="1">
    <source>
        <dbReference type="EMBL" id="KAJ8650859.1"/>
    </source>
</evidence>
<name>A0ACC2MYX6_PERAE</name>
<dbReference type="Proteomes" id="UP001234297">
    <property type="component" value="Chromosome 1"/>
</dbReference>
<reference evidence="1 2" key="1">
    <citation type="journal article" date="2022" name="Hortic Res">
        <title>A haplotype resolved chromosomal level avocado genome allows analysis of novel avocado genes.</title>
        <authorList>
            <person name="Nath O."/>
            <person name="Fletcher S.J."/>
            <person name="Hayward A."/>
            <person name="Shaw L.M."/>
            <person name="Masouleh A.K."/>
            <person name="Furtado A."/>
            <person name="Henry R.J."/>
            <person name="Mitter N."/>
        </authorList>
    </citation>
    <scope>NUCLEOTIDE SEQUENCE [LARGE SCALE GENOMIC DNA]</scope>
    <source>
        <strain evidence="2">cv. Hass</strain>
    </source>
</reference>
<organism evidence="1 2">
    <name type="scientific">Persea americana</name>
    <name type="common">Avocado</name>
    <dbReference type="NCBI Taxonomy" id="3435"/>
    <lineage>
        <taxon>Eukaryota</taxon>
        <taxon>Viridiplantae</taxon>
        <taxon>Streptophyta</taxon>
        <taxon>Embryophyta</taxon>
        <taxon>Tracheophyta</taxon>
        <taxon>Spermatophyta</taxon>
        <taxon>Magnoliopsida</taxon>
        <taxon>Magnoliidae</taxon>
        <taxon>Laurales</taxon>
        <taxon>Lauraceae</taxon>
        <taxon>Persea</taxon>
    </lineage>
</organism>
<evidence type="ECO:0000313" key="2">
    <source>
        <dbReference type="Proteomes" id="UP001234297"/>
    </source>
</evidence>
<dbReference type="EMBL" id="CM056809">
    <property type="protein sequence ID" value="KAJ8650859.1"/>
    <property type="molecule type" value="Genomic_DNA"/>
</dbReference>
<comment type="caution">
    <text evidence="1">The sequence shown here is derived from an EMBL/GenBank/DDBJ whole genome shotgun (WGS) entry which is preliminary data.</text>
</comment>
<accession>A0ACC2MYX6</accession>
<sequence>MDARKRRLGDGEQGFQIVQRRQGKQIAVEYQLAKHGSKGEIFDLCAQREIKERSLTWFRLKTQKKETKRSLGEDAGYGDGERAMALQRLRMRTLLRAAMTTELQWM</sequence>